<feature type="non-terminal residue" evidence="1">
    <location>
        <position position="1"/>
    </location>
</feature>
<sequence>PIRLQIDNNAPMYRLRAGMTVTVRIDTRRERQLSGQMRDVVGDRDVLGMIRGLGQKALAWTEPGTE</sequence>
<organism evidence="1">
    <name type="scientific">marine metagenome</name>
    <dbReference type="NCBI Taxonomy" id="408172"/>
    <lineage>
        <taxon>unclassified sequences</taxon>
        <taxon>metagenomes</taxon>
        <taxon>ecological metagenomes</taxon>
    </lineage>
</organism>
<protein>
    <submittedName>
        <fullName evidence="1">Uncharacterized protein</fullName>
    </submittedName>
</protein>
<proteinExistence type="predicted"/>
<dbReference type="EMBL" id="UINC01006615">
    <property type="protein sequence ID" value="SVA28625.1"/>
    <property type="molecule type" value="Genomic_DNA"/>
</dbReference>
<evidence type="ECO:0000313" key="1">
    <source>
        <dbReference type="EMBL" id="SVA28625.1"/>
    </source>
</evidence>
<name>A0A381UKC9_9ZZZZ</name>
<gene>
    <name evidence="1" type="ORF">METZ01_LOCUS81479</name>
</gene>
<accession>A0A381UKC9</accession>
<dbReference type="AlphaFoldDB" id="A0A381UKC9"/>
<reference evidence="1" key="1">
    <citation type="submission" date="2018-05" db="EMBL/GenBank/DDBJ databases">
        <authorList>
            <person name="Lanie J.A."/>
            <person name="Ng W.-L."/>
            <person name="Kazmierczak K.M."/>
            <person name="Andrzejewski T.M."/>
            <person name="Davidsen T.M."/>
            <person name="Wayne K.J."/>
            <person name="Tettelin H."/>
            <person name="Glass J.I."/>
            <person name="Rusch D."/>
            <person name="Podicherti R."/>
            <person name="Tsui H.-C.T."/>
            <person name="Winkler M.E."/>
        </authorList>
    </citation>
    <scope>NUCLEOTIDE SEQUENCE</scope>
</reference>